<keyword evidence="4" id="KW-0804">Transcription</keyword>
<dbReference type="SUPFAM" id="SSF46785">
    <property type="entry name" value="Winged helix' DNA-binding domain"/>
    <property type="match status" value="1"/>
</dbReference>
<name>A0A4V3BF13_9STAP</name>
<proteinExistence type="predicted"/>
<dbReference type="SMART" id="SM01134">
    <property type="entry name" value="DeoRC"/>
    <property type="match status" value="1"/>
</dbReference>
<dbReference type="EMBL" id="SCWB01000005">
    <property type="protein sequence ID" value="TDM12213.1"/>
    <property type="molecule type" value="Genomic_DNA"/>
</dbReference>
<reference evidence="6 7" key="1">
    <citation type="submission" date="2019-01" db="EMBL/GenBank/DDBJ databases">
        <title>Draft genome sequences of the type strains of six Macrococcus species.</title>
        <authorList>
            <person name="Mazhar S."/>
            <person name="Altermann E."/>
            <person name="Hill C."/>
            <person name="Mcauliffe O."/>
        </authorList>
    </citation>
    <scope>NUCLEOTIDE SEQUENCE [LARGE SCALE GENOMIC DNA]</scope>
    <source>
        <strain evidence="6 7">CCM4815</strain>
    </source>
</reference>
<gene>
    <name evidence="6" type="ORF">ERX29_03875</name>
</gene>
<dbReference type="GO" id="GO:0005988">
    <property type="term" value="P:lactose metabolic process"/>
    <property type="evidence" value="ECO:0007669"/>
    <property type="project" value="UniProtKB-KW"/>
</dbReference>
<sequence length="248" mass="27416">MLTIERHDTILSLLSTHEAVSLQLLMDETNSSESTIRRDLSTLEKEGKLIRVHGGAKRTVEKHRDIALSVKTTKFVAEKNDIAKQAAALVQDNDCIYLDAGSTTLAMIPHLNQQHLTVVTNGLTHVPPLVEQGIEVYMVGGYVKSSTYAHVGVQARTMLDSFSFDKAFMGANGVDLIHGLTTPDIEEAAIKTAAVRKSKHSYFLIDDSKFDETTFAKICDLEDVQLITNKTNPFYAKYKAYIKQGGTK</sequence>
<keyword evidence="3" id="KW-0238">DNA-binding</keyword>
<dbReference type="InterPro" id="IPR018356">
    <property type="entry name" value="Tscrpt_reg_HTH_DeoR_CS"/>
</dbReference>
<evidence type="ECO:0000256" key="2">
    <source>
        <dbReference type="ARBA" id="ARBA00023015"/>
    </source>
</evidence>
<dbReference type="Pfam" id="PF00455">
    <property type="entry name" value="DeoRC"/>
    <property type="match status" value="1"/>
</dbReference>
<dbReference type="Gene3D" id="1.10.10.10">
    <property type="entry name" value="Winged helix-like DNA-binding domain superfamily/Winged helix DNA-binding domain"/>
    <property type="match status" value="1"/>
</dbReference>
<evidence type="ECO:0000256" key="1">
    <source>
        <dbReference type="ARBA" id="ARBA00022736"/>
    </source>
</evidence>
<dbReference type="RefSeq" id="WP_133443383.1">
    <property type="nucleotide sequence ID" value="NZ_SCWB01000005.1"/>
</dbReference>
<keyword evidence="7" id="KW-1185">Reference proteome</keyword>
<accession>A0A4V3BF13</accession>
<dbReference type="SMART" id="SM00420">
    <property type="entry name" value="HTH_DEOR"/>
    <property type="match status" value="1"/>
</dbReference>
<dbReference type="AlphaFoldDB" id="A0A4V3BF13"/>
<dbReference type="InterPro" id="IPR050313">
    <property type="entry name" value="Carb_Metab_HTH_regulators"/>
</dbReference>
<dbReference type="Gene3D" id="3.40.50.1360">
    <property type="match status" value="1"/>
</dbReference>
<dbReference type="Proteomes" id="UP000294802">
    <property type="component" value="Unassembled WGS sequence"/>
</dbReference>
<evidence type="ECO:0000313" key="7">
    <source>
        <dbReference type="Proteomes" id="UP000294802"/>
    </source>
</evidence>
<dbReference type="SUPFAM" id="SSF100950">
    <property type="entry name" value="NagB/RpiA/CoA transferase-like"/>
    <property type="match status" value="1"/>
</dbReference>
<evidence type="ECO:0000313" key="6">
    <source>
        <dbReference type="EMBL" id="TDM12213.1"/>
    </source>
</evidence>
<dbReference type="PRINTS" id="PR00037">
    <property type="entry name" value="HTHLACR"/>
</dbReference>
<dbReference type="GO" id="GO:0003700">
    <property type="term" value="F:DNA-binding transcription factor activity"/>
    <property type="evidence" value="ECO:0007669"/>
    <property type="project" value="InterPro"/>
</dbReference>
<dbReference type="PROSITE" id="PS00894">
    <property type="entry name" value="HTH_DEOR_1"/>
    <property type="match status" value="1"/>
</dbReference>
<dbReference type="GO" id="GO:0003677">
    <property type="term" value="F:DNA binding"/>
    <property type="evidence" value="ECO:0007669"/>
    <property type="project" value="UniProtKB-KW"/>
</dbReference>
<dbReference type="PANTHER" id="PTHR30363">
    <property type="entry name" value="HTH-TYPE TRANSCRIPTIONAL REGULATOR SRLR-RELATED"/>
    <property type="match status" value="1"/>
</dbReference>
<comment type="caution">
    <text evidence="6">The sequence shown here is derived from an EMBL/GenBank/DDBJ whole genome shotgun (WGS) entry which is preliminary data.</text>
</comment>
<dbReference type="InterPro" id="IPR036390">
    <property type="entry name" value="WH_DNA-bd_sf"/>
</dbReference>
<dbReference type="InterPro" id="IPR036388">
    <property type="entry name" value="WH-like_DNA-bd_sf"/>
</dbReference>
<protein>
    <submittedName>
        <fullName evidence="6">DeoR/GlpR transcriptional regulator</fullName>
    </submittedName>
</protein>
<evidence type="ECO:0000256" key="3">
    <source>
        <dbReference type="ARBA" id="ARBA00023125"/>
    </source>
</evidence>
<keyword evidence="2" id="KW-0805">Transcription regulation</keyword>
<dbReference type="OrthoDB" id="9797223at2"/>
<dbReference type="InterPro" id="IPR001034">
    <property type="entry name" value="DeoR_HTH"/>
</dbReference>
<feature type="domain" description="HTH deoR-type" evidence="5">
    <location>
        <begin position="3"/>
        <end position="58"/>
    </location>
</feature>
<dbReference type="Pfam" id="PF08220">
    <property type="entry name" value="HTH_DeoR"/>
    <property type="match status" value="1"/>
</dbReference>
<keyword evidence="1" id="KW-0423">Lactose metabolism</keyword>
<dbReference type="InterPro" id="IPR037171">
    <property type="entry name" value="NagB/RpiA_transferase-like"/>
</dbReference>
<dbReference type="InterPro" id="IPR014036">
    <property type="entry name" value="DeoR-like_C"/>
</dbReference>
<evidence type="ECO:0000259" key="5">
    <source>
        <dbReference type="PROSITE" id="PS51000"/>
    </source>
</evidence>
<dbReference type="PROSITE" id="PS51000">
    <property type="entry name" value="HTH_DEOR_2"/>
    <property type="match status" value="1"/>
</dbReference>
<organism evidence="6 7">
    <name type="scientific">Macrococcus lamae</name>
    <dbReference type="NCBI Taxonomy" id="198484"/>
    <lineage>
        <taxon>Bacteria</taxon>
        <taxon>Bacillati</taxon>
        <taxon>Bacillota</taxon>
        <taxon>Bacilli</taxon>
        <taxon>Bacillales</taxon>
        <taxon>Staphylococcaceae</taxon>
        <taxon>Macrococcus</taxon>
    </lineage>
</organism>
<evidence type="ECO:0000256" key="4">
    <source>
        <dbReference type="ARBA" id="ARBA00023163"/>
    </source>
</evidence>
<dbReference type="PANTHER" id="PTHR30363:SF56">
    <property type="entry name" value="TRANSCRIPTIONAL REGULATOR, DEOR FAMILY"/>
    <property type="match status" value="1"/>
</dbReference>